<gene>
    <name evidence="1" type="ORF">SAMN02746065_107150</name>
</gene>
<accession>A0A1W2B9L5</accession>
<evidence type="ECO:0000313" key="1">
    <source>
        <dbReference type="EMBL" id="SMC69470.1"/>
    </source>
</evidence>
<dbReference type="EMBL" id="FWXY01000007">
    <property type="protein sequence ID" value="SMC69470.1"/>
    <property type="molecule type" value="Genomic_DNA"/>
</dbReference>
<dbReference type="RefSeq" id="WP_084068363.1">
    <property type="nucleotide sequence ID" value="NZ_FWXY01000007.1"/>
</dbReference>
<organism evidence="1 2">
    <name type="scientific">Desulfocicer vacuolatum DSM 3385</name>
    <dbReference type="NCBI Taxonomy" id="1121400"/>
    <lineage>
        <taxon>Bacteria</taxon>
        <taxon>Pseudomonadati</taxon>
        <taxon>Thermodesulfobacteriota</taxon>
        <taxon>Desulfobacteria</taxon>
        <taxon>Desulfobacterales</taxon>
        <taxon>Desulfobacteraceae</taxon>
        <taxon>Desulfocicer</taxon>
    </lineage>
</organism>
<reference evidence="1 2" key="1">
    <citation type="submission" date="2017-04" db="EMBL/GenBank/DDBJ databases">
        <authorList>
            <person name="Afonso C.L."/>
            <person name="Miller P.J."/>
            <person name="Scott M.A."/>
            <person name="Spackman E."/>
            <person name="Goraichik I."/>
            <person name="Dimitrov K.M."/>
            <person name="Suarez D.L."/>
            <person name="Swayne D.E."/>
        </authorList>
    </citation>
    <scope>NUCLEOTIDE SEQUENCE [LARGE SCALE GENOMIC DNA]</scope>
    <source>
        <strain evidence="1 2">DSM 3385</strain>
    </source>
</reference>
<dbReference type="AlphaFoldDB" id="A0A1W2B9L5"/>
<sequence length="74" mass="8534">MQQERSPGFCLILDNSISYLAFRFNVEEVMAEYPGLLNVARDYLNAFIQPEQIMPTDVKILTGWLKEQLKPLEG</sequence>
<dbReference type="Proteomes" id="UP000192418">
    <property type="component" value="Unassembled WGS sequence"/>
</dbReference>
<dbReference type="STRING" id="1121400.SAMN02746065_107150"/>
<proteinExistence type="predicted"/>
<keyword evidence="2" id="KW-1185">Reference proteome</keyword>
<name>A0A1W2B9L5_9BACT</name>
<protein>
    <submittedName>
        <fullName evidence="1">Uncharacterized protein</fullName>
    </submittedName>
</protein>
<evidence type="ECO:0000313" key="2">
    <source>
        <dbReference type="Proteomes" id="UP000192418"/>
    </source>
</evidence>